<comment type="caution">
    <text evidence="1">The sequence shown here is derived from an EMBL/GenBank/DDBJ whole genome shotgun (WGS) entry which is preliminary data.</text>
</comment>
<evidence type="ECO:0000313" key="1">
    <source>
        <dbReference type="EMBL" id="RSH93091.1"/>
    </source>
</evidence>
<dbReference type="Proteomes" id="UP000279259">
    <property type="component" value="Unassembled WGS sequence"/>
</dbReference>
<reference evidence="1 2" key="1">
    <citation type="submission" date="2018-11" db="EMBL/GenBank/DDBJ databases">
        <title>Genome sequence of Saitozyma podzolica DSM 27192.</title>
        <authorList>
            <person name="Aliyu H."/>
            <person name="Gorte O."/>
            <person name="Ochsenreither K."/>
        </authorList>
    </citation>
    <scope>NUCLEOTIDE SEQUENCE [LARGE SCALE GENOMIC DNA]</scope>
    <source>
        <strain evidence="1 2">DSM 27192</strain>
    </source>
</reference>
<proteinExistence type="predicted"/>
<name>A0A427YPS6_9TREE</name>
<dbReference type="Pfam" id="PF01042">
    <property type="entry name" value="Ribonuc_L-PSP"/>
    <property type="match status" value="1"/>
</dbReference>
<dbReference type="InterPro" id="IPR006175">
    <property type="entry name" value="YjgF/YER057c/UK114"/>
</dbReference>
<accession>A0A427YPS6</accession>
<dbReference type="PANTHER" id="PTHR43857:SF1">
    <property type="entry name" value="YJGH FAMILY PROTEIN"/>
    <property type="match status" value="1"/>
</dbReference>
<keyword evidence="2" id="KW-1185">Reference proteome</keyword>
<gene>
    <name evidence="1" type="ORF">EHS25_007444</name>
</gene>
<organism evidence="1 2">
    <name type="scientific">Saitozyma podzolica</name>
    <dbReference type="NCBI Taxonomy" id="1890683"/>
    <lineage>
        <taxon>Eukaryota</taxon>
        <taxon>Fungi</taxon>
        <taxon>Dikarya</taxon>
        <taxon>Basidiomycota</taxon>
        <taxon>Agaricomycotina</taxon>
        <taxon>Tremellomycetes</taxon>
        <taxon>Tremellales</taxon>
        <taxon>Trimorphomycetaceae</taxon>
        <taxon>Saitozyma</taxon>
    </lineage>
</organism>
<dbReference type="Gene3D" id="3.30.1330.40">
    <property type="entry name" value="RutC-like"/>
    <property type="match status" value="1"/>
</dbReference>
<sequence>MSGPWYHSFGGGPGNWWSETWDYPQAVTLGDAVKISGQGGWGPDRVVDTSGPEAQVRLAVENVDRILREAGLRGWEDVHYLRSYHVGLTRSLPILFDALRERIPEHRPVWTAIGVASLADRDSLIELEVEATRH</sequence>
<dbReference type="InterPro" id="IPR035959">
    <property type="entry name" value="RutC-like_sf"/>
</dbReference>
<dbReference type="SUPFAM" id="SSF55298">
    <property type="entry name" value="YjgF-like"/>
    <property type="match status" value="1"/>
</dbReference>
<dbReference type="EMBL" id="RSCD01000004">
    <property type="protein sequence ID" value="RSH93091.1"/>
    <property type="molecule type" value="Genomic_DNA"/>
</dbReference>
<dbReference type="AlphaFoldDB" id="A0A427YPS6"/>
<dbReference type="PANTHER" id="PTHR43857">
    <property type="entry name" value="BLR7761 PROTEIN"/>
    <property type="match status" value="1"/>
</dbReference>
<dbReference type="OrthoDB" id="309640at2759"/>
<evidence type="ECO:0000313" key="2">
    <source>
        <dbReference type="Proteomes" id="UP000279259"/>
    </source>
</evidence>
<dbReference type="STRING" id="1890683.A0A427YPS6"/>
<protein>
    <submittedName>
        <fullName evidence="1">Uncharacterized protein</fullName>
    </submittedName>
</protein>